<organism evidence="14 15">
    <name type="scientific">Stylophora pistillata</name>
    <name type="common">Smooth cauliflower coral</name>
    <dbReference type="NCBI Taxonomy" id="50429"/>
    <lineage>
        <taxon>Eukaryota</taxon>
        <taxon>Metazoa</taxon>
        <taxon>Cnidaria</taxon>
        <taxon>Anthozoa</taxon>
        <taxon>Hexacorallia</taxon>
        <taxon>Scleractinia</taxon>
        <taxon>Astrocoeniina</taxon>
        <taxon>Pocilloporidae</taxon>
        <taxon>Stylophora</taxon>
    </lineage>
</organism>
<dbReference type="Pfam" id="PF00090">
    <property type="entry name" value="TSP_1"/>
    <property type="match status" value="8"/>
</dbReference>
<evidence type="ECO:0000256" key="5">
    <source>
        <dbReference type="ARBA" id="ARBA00022729"/>
    </source>
</evidence>
<proteinExistence type="predicted"/>
<dbReference type="FunFam" id="2.20.100.10:FF:000001">
    <property type="entry name" value="semaphorin-5A isoform X1"/>
    <property type="match status" value="6"/>
</dbReference>
<feature type="chain" id="PRO_5012721886" evidence="12">
    <location>
        <begin position="24"/>
        <end position="809"/>
    </location>
</feature>
<comment type="subcellular location">
    <subcellularLocation>
        <location evidence="1">Membrane</location>
        <topology evidence="1">Single-pass membrane protein</topology>
    </subcellularLocation>
    <subcellularLocation>
        <location evidence="2">Secreted</location>
    </subcellularLocation>
</comment>
<dbReference type="SUPFAM" id="SSF49785">
    <property type="entry name" value="Galactose-binding domain-like"/>
    <property type="match status" value="1"/>
</dbReference>
<keyword evidence="8 11" id="KW-0472">Membrane</keyword>
<keyword evidence="3" id="KW-0964">Secreted</keyword>
<evidence type="ECO:0000256" key="8">
    <source>
        <dbReference type="ARBA" id="ARBA00023136"/>
    </source>
</evidence>
<keyword evidence="15" id="KW-1185">Reference proteome</keyword>
<evidence type="ECO:0000256" key="10">
    <source>
        <dbReference type="ARBA" id="ARBA00023180"/>
    </source>
</evidence>
<dbReference type="InterPro" id="IPR000742">
    <property type="entry name" value="EGF"/>
</dbReference>
<feature type="domain" description="EGF-like" evidence="13">
    <location>
        <begin position="336"/>
        <end position="386"/>
    </location>
</feature>
<accession>A0A2B4SLB6</accession>
<dbReference type="InterPro" id="IPR000421">
    <property type="entry name" value="FA58C"/>
</dbReference>
<evidence type="ECO:0000256" key="2">
    <source>
        <dbReference type="ARBA" id="ARBA00004613"/>
    </source>
</evidence>
<keyword evidence="10" id="KW-0325">Glycoprotein</keyword>
<feature type="domain" description="EGF-like" evidence="13">
    <location>
        <begin position="276"/>
        <end position="326"/>
    </location>
</feature>
<feature type="domain" description="EGF-like" evidence="13">
    <location>
        <begin position="219"/>
        <end position="266"/>
    </location>
</feature>
<feature type="signal peptide" evidence="12">
    <location>
        <begin position="1"/>
        <end position="23"/>
    </location>
</feature>
<feature type="domain" description="EGF-like" evidence="13">
    <location>
        <begin position="516"/>
        <end position="566"/>
    </location>
</feature>
<evidence type="ECO:0000313" key="14">
    <source>
        <dbReference type="EMBL" id="PFX29909.1"/>
    </source>
</evidence>
<keyword evidence="9" id="KW-1015">Disulfide bond</keyword>
<evidence type="ECO:0000256" key="11">
    <source>
        <dbReference type="SAM" id="Phobius"/>
    </source>
</evidence>
<evidence type="ECO:0000256" key="1">
    <source>
        <dbReference type="ARBA" id="ARBA00004167"/>
    </source>
</evidence>
<dbReference type="OrthoDB" id="5985519at2759"/>
<feature type="domain" description="EGF-like" evidence="13">
    <location>
        <begin position="576"/>
        <end position="634"/>
    </location>
</feature>
<feature type="domain" description="EGF-like" evidence="13">
    <location>
        <begin position="655"/>
        <end position="694"/>
    </location>
</feature>
<dbReference type="GO" id="GO:0016020">
    <property type="term" value="C:membrane"/>
    <property type="evidence" value="ECO:0007669"/>
    <property type="project" value="UniProtKB-SubCell"/>
</dbReference>
<evidence type="ECO:0000256" key="4">
    <source>
        <dbReference type="ARBA" id="ARBA00022692"/>
    </source>
</evidence>
<dbReference type="Pfam" id="PF00754">
    <property type="entry name" value="F5_F8_type_C"/>
    <property type="match status" value="1"/>
</dbReference>
<comment type="caution">
    <text evidence="14">The sequence shown here is derived from an EMBL/GenBank/DDBJ whole genome shotgun (WGS) entry which is preliminary data.</text>
</comment>
<evidence type="ECO:0000256" key="6">
    <source>
        <dbReference type="ARBA" id="ARBA00022737"/>
    </source>
</evidence>
<dbReference type="InterPro" id="IPR008979">
    <property type="entry name" value="Galactose-bd-like_sf"/>
</dbReference>
<dbReference type="Pfam" id="PF19028">
    <property type="entry name" value="TSP1_spondin"/>
    <property type="match status" value="1"/>
</dbReference>
<feature type="domain" description="EGF-like" evidence="13">
    <location>
        <begin position="456"/>
        <end position="506"/>
    </location>
</feature>
<keyword evidence="5 12" id="KW-0732">Signal</keyword>
<evidence type="ECO:0000256" key="7">
    <source>
        <dbReference type="ARBA" id="ARBA00022989"/>
    </source>
</evidence>
<dbReference type="PANTHER" id="PTHR22906:SF43">
    <property type="entry name" value="PROPERDIN"/>
    <property type="match status" value="1"/>
</dbReference>
<evidence type="ECO:0000256" key="3">
    <source>
        <dbReference type="ARBA" id="ARBA00022525"/>
    </source>
</evidence>
<dbReference type="Proteomes" id="UP000225706">
    <property type="component" value="Unassembled WGS sequence"/>
</dbReference>
<dbReference type="SUPFAM" id="SSF82895">
    <property type="entry name" value="TSP-1 type 1 repeat"/>
    <property type="match status" value="9"/>
</dbReference>
<evidence type="ECO:0000313" key="15">
    <source>
        <dbReference type="Proteomes" id="UP000225706"/>
    </source>
</evidence>
<dbReference type="Gene3D" id="2.60.120.260">
    <property type="entry name" value="Galactose-binding domain-like"/>
    <property type="match status" value="1"/>
</dbReference>
<dbReference type="FunFam" id="2.20.100.10:FF:000007">
    <property type="entry name" value="Thrombospondin 1"/>
    <property type="match status" value="2"/>
</dbReference>
<sequence length="809" mass="88435">MRSAVGFCVCVRIFLVTVASSYAVDYPRGPGCGALLTGNVVNYTYTVSKKSFNESLDESHIFLNSTGAWCPFRDDQLAWPEFHFEKQVNITAFEYQGRSNSQDYITRLSIQFRPIVRDGIYWNFFPTQDNRQYFYYTPTTDADEIGHFQVKGLLAQGVRIRAFSWRKICFRVEIYGCVIVNGGLTNWSDWTRCSNPCGNGSSFRYRTCTNPAPLNGGADCEGDLYEMMECKGNECSVDGGFSEWSEWSTCSVSCGTGFQLRQRNCTKPPPAHGGQKCESKDFTEVQNCSAPVCHSKVDGGFSEWSNWTTCSVSCGTGFQLRHRNCTSPSPAYGGKSCESKNFTEARTCMMQACHLPVDGGLSEWSNWTTCSVACGTGFQIRHRNCTSPPPEHGGKNCESKNFTDVRSCMMGVCNLPVDGGLSEWSNWTECSVACGTGYQLRHRNCTSPPPEHGGKSCESRISVDVRSCTMGACHLPVDGGFSEWSNWTTCSVQCGTGFQLRYRNCTSPPPAHGGQSCKSKNFTEGRICVMGVCDLPVDGGFSEWSNWTTCSVSCGSGFQLRHRNCTSPSPAHGGKSCENKNFTDVRTCLMGPCNLPEFNGLGLTVDGGFSEWSNWTTCSVVCGTGFQLRHRNCTSPPPAYGGQSCESKNFTEGRTCAMGPCQLPVDGGFCEWSYWTSCSVSCGIGFQLRHRNCSSHPPAHVGQSCESKNFTEGRTCMMGACNLPVKGSANANTGAGARGDGEEEGDNEYLVAMIVFALALAFSIIIGVAACYLLRDGSRTSGGMENVQLDGKFVYVLDATKTRSQQTHT</sequence>
<dbReference type="SMART" id="SM00181">
    <property type="entry name" value="EGF"/>
    <property type="match status" value="8"/>
</dbReference>
<dbReference type="AlphaFoldDB" id="A0A2B4SLB6"/>
<protein>
    <submittedName>
        <fullName evidence="14">Hemicentin-1</fullName>
    </submittedName>
</protein>
<dbReference type="InterPro" id="IPR044004">
    <property type="entry name" value="TSP1_spondin_dom"/>
</dbReference>
<evidence type="ECO:0000256" key="12">
    <source>
        <dbReference type="SAM" id="SignalP"/>
    </source>
</evidence>
<dbReference type="SMART" id="SM00209">
    <property type="entry name" value="TSP1"/>
    <property type="match status" value="9"/>
</dbReference>
<feature type="transmembrane region" description="Helical" evidence="11">
    <location>
        <begin position="749"/>
        <end position="774"/>
    </location>
</feature>
<dbReference type="PROSITE" id="PS50092">
    <property type="entry name" value="TSP1"/>
    <property type="match status" value="9"/>
</dbReference>
<dbReference type="InterPro" id="IPR052065">
    <property type="entry name" value="Compl_asym_regulator"/>
</dbReference>
<evidence type="ECO:0000259" key="13">
    <source>
        <dbReference type="SMART" id="SM00181"/>
    </source>
</evidence>
<dbReference type="InterPro" id="IPR000884">
    <property type="entry name" value="TSP1_rpt"/>
</dbReference>
<dbReference type="PANTHER" id="PTHR22906">
    <property type="entry name" value="PROPERDIN"/>
    <property type="match status" value="1"/>
</dbReference>
<keyword evidence="6" id="KW-0677">Repeat</keyword>
<dbReference type="Gene3D" id="2.20.100.10">
    <property type="entry name" value="Thrombospondin type-1 (TSP1) repeat"/>
    <property type="match status" value="9"/>
</dbReference>
<dbReference type="EMBL" id="LSMT01000058">
    <property type="protein sequence ID" value="PFX29909.1"/>
    <property type="molecule type" value="Genomic_DNA"/>
</dbReference>
<evidence type="ECO:0000256" key="9">
    <source>
        <dbReference type="ARBA" id="ARBA00023157"/>
    </source>
</evidence>
<gene>
    <name evidence="14" type="primary">HMCN1</name>
    <name evidence="14" type="ORF">AWC38_SpisGene5273</name>
</gene>
<name>A0A2B4SLB6_STYPI</name>
<keyword evidence="4 11" id="KW-0812">Transmembrane</keyword>
<keyword evidence="7 11" id="KW-1133">Transmembrane helix</keyword>
<reference evidence="15" key="1">
    <citation type="journal article" date="2017" name="bioRxiv">
        <title>Comparative analysis of the genomes of Stylophora pistillata and Acropora digitifera provides evidence for extensive differences between species of corals.</title>
        <authorList>
            <person name="Voolstra C.R."/>
            <person name="Li Y."/>
            <person name="Liew Y.J."/>
            <person name="Baumgarten S."/>
            <person name="Zoccola D."/>
            <person name="Flot J.-F."/>
            <person name="Tambutte S."/>
            <person name="Allemand D."/>
            <person name="Aranda M."/>
        </authorList>
    </citation>
    <scope>NUCLEOTIDE SEQUENCE [LARGE SCALE GENOMIC DNA]</scope>
</reference>
<dbReference type="InterPro" id="IPR036383">
    <property type="entry name" value="TSP1_rpt_sf"/>
</dbReference>
<feature type="domain" description="EGF-like" evidence="13">
    <location>
        <begin position="396"/>
        <end position="446"/>
    </location>
</feature>